<reference evidence="2" key="2">
    <citation type="submission" date="2021-04" db="EMBL/GenBank/DDBJ databases">
        <authorList>
            <person name="Gilroy R."/>
        </authorList>
    </citation>
    <scope>NUCLEOTIDE SEQUENCE</scope>
    <source>
        <strain evidence="2">ChiSxjej3B15-24422</strain>
    </source>
</reference>
<protein>
    <submittedName>
        <fullName evidence="2">DUF3137 domain-containing protein</fullName>
    </submittedName>
</protein>
<keyword evidence="1" id="KW-0812">Transmembrane</keyword>
<dbReference type="Pfam" id="PF11335">
    <property type="entry name" value="DUF3137"/>
    <property type="match status" value="1"/>
</dbReference>
<dbReference type="InterPro" id="IPR021484">
    <property type="entry name" value="DUF3137"/>
</dbReference>
<name>A0A9D1YQS6_9FIRM</name>
<gene>
    <name evidence="2" type="ORF">H9831_07640</name>
</gene>
<accession>A0A9D1YQS6</accession>
<proteinExistence type="predicted"/>
<reference evidence="2" key="1">
    <citation type="journal article" date="2021" name="PeerJ">
        <title>Extensive microbial diversity within the chicken gut microbiome revealed by metagenomics and culture.</title>
        <authorList>
            <person name="Gilroy R."/>
            <person name="Ravi A."/>
            <person name="Getino M."/>
            <person name="Pursley I."/>
            <person name="Horton D.L."/>
            <person name="Alikhan N.F."/>
            <person name="Baker D."/>
            <person name="Gharbi K."/>
            <person name="Hall N."/>
            <person name="Watson M."/>
            <person name="Adriaenssens E.M."/>
            <person name="Foster-Nyarko E."/>
            <person name="Jarju S."/>
            <person name="Secka A."/>
            <person name="Antonio M."/>
            <person name="Oren A."/>
            <person name="Chaudhuri R.R."/>
            <person name="La Ragione R."/>
            <person name="Hildebrand F."/>
            <person name="Pallen M.J."/>
        </authorList>
    </citation>
    <scope>NUCLEOTIDE SEQUENCE</scope>
    <source>
        <strain evidence="2">ChiSxjej3B15-24422</strain>
    </source>
</reference>
<evidence type="ECO:0000313" key="3">
    <source>
        <dbReference type="Proteomes" id="UP000824007"/>
    </source>
</evidence>
<sequence length="318" mass="36542">MDGKSLEALQKRARSAYFWAIFFSAAVFLAIVSTLLFFLLSSRTGMAYLKESPAEMLVGVTVLPALLAVAIYCFFYHLFVRKTYETFDQAFKNTYVLQTVREQEGFEKLTYSPAGGFSYNEIYDSMVVNSGEAKYFKKEDQLAGTLHAIPFSCCDVVTRYLRCNGKKSEIRTIFQGQIIRFSLPEGSKWSFGHLQIFEKEFLSDLKGRRAPCQIQTENEAFNERFEVFAADEHNAFYLLTPRMMEQIVRFADFADCQIALAFVGAMLYVAVERSHSMFNASIRRPLEEQRRQILDDADLIRRAEEMLIRETGILQQIG</sequence>
<dbReference type="EMBL" id="DXDD01000095">
    <property type="protein sequence ID" value="HIY60531.1"/>
    <property type="molecule type" value="Genomic_DNA"/>
</dbReference>
<evidence type="ECO:0000313" key="2">
    <source>
        <dbReference type="EMBL" id="HIY60531.1"/>
    </source>
</evidence>
<keyword evidence="1" id="KW-1133">Transmembrane helix</keyword>
<feature type="transmembrane region" description="Helical" evidence="1">
    <location>
        <begin position="60"/>
        <end position="79"/>
    </location>
</feature>
<dbReference type="Proteomes" id="UP000824007">
    <property type="component" value="Unassembled WGS sequence"/>
</dbReference>
<comment type="caution">
    <text evidence="2">The sequence shown here is derived from an EMBL/GenBank/DDBJ whole genome shotgun (WGS) entry which is preliminary data.</text>
</comment>
<dbReference type="AlphaFoldDB" id="A0A9D1YQS6"/>
<organism evidence="2 3">
    <name type="scientific">Candidatus Eisenbergiella pullistercoris</name>
    <dbReference type="NCBI Taxonomy" id="2838555"/>
    <lineage>
        <taxon>Bacteria</taxon>
        <taxon>Bacillati</taxon>
        <taxon>Bacillota</taxon>
        <taxon>Clostridia</taxon>
        <taxon>Lachnospirales</taxon>
        <taxon>Lachnospiraceae</taxon>
        <taxon>Eisenbergiella</taxon>
    </lineage>
</organism>
<evidence type="ECO:0000256" key="1">
    <source>
        <dbReference type="SAM" id="Phobius"/>
    </source>
</evidence>
<keyword evidence="1" id="KW-0472">Membrane</keyword>
<feature type="transmembrane region" description="Helical" evidence="1">
    <location>
        <begin position="16"/>
        <end position="40"/>
    </location>
</feature>